<dbReference type="AlphaFoldDB" id="A0A9N9J151"/>
<evidence type="ECO:0000313" key="1">
    <source>
        <dbReference type="EMBL" id="CAG8757562.1"/>
    </source>
</evidence>
<proteinExistence type="predicted"/>
<sequence length="205" mass="24147">QKSETIIELLVAADELGIQRLINSIQEFLIQNCLKFLQSDSTKILDLVTCHNAFDNVKEVYLETFNKNYKDLLRRNPIKILNFIIRHESFNEFIKVVLEIICENPEFLFNSDQFPLLEKDHSIFQSDVTKFTQEDFKTLGKTLHELVRLVRFHQIDGEDFMNEVWPFRQFIPDNLIEDLLHFSSTWGDGGSHDLCTTGDNNNYWQ</sequence>
<accession>A0A9N9J151</accession>
<reference evidence="1" key="1">
    <citation type="submission" date="2021-06" db="EMBL/GenBank/DDBJ databases">
        <authorList>
            <person name="Kallberg Y."/>
            <person name="Tangrot J."/>
            <person name="Rosling A."/>
        </authorList>
    </citation>
    <scope>NUCLEOTIDE SEQUENCE</scope>
    <source>
        <strain evidence="1">IN212</strain>
    </source>
</reference>
<dbReference type="EMBL" id="CAJVPZ010039493">
    <property type="protein sequence ID" value="CAG8757562.1"/>
    <property type="molecule type" value="Genomic_DNA"/>
</dbReference>
<name>A0A9N9J151_9GLOM</name>
<evidence type="ECO:0000313" key="2">
    <source>
        <dbReference type="Proteomes" id="UP000789396"/>
    </source>
</evidence>
<comment type="caution">
    <text evidence="1">The sequence shown here is derived from an EMBL/GenBank/DDBJ whole genome shotgun (WGS) entry which is preliminary data.</text>
</comment>
<feature type="non-terminal residue" evidence="1">
    <location>
        <position position="1"/>
    </location>
</feature>
<protein>
    <submittedName>
        <fullName evidence="1">165_t:CDS:1</fullName>
    </submittedName>
</protein>
<feature type="non-terminal residue" evidence="1">
    <location>
        <position position="205"/>
    </location>
</feature>
<gene>
    <name evidence="1" type="ORF">RFULGI_LOCUS14064</name>
</gene>
<dbReference type="OrthoDB" id="2440265at2759"/>
<keyword evidence="2" id="KW-1185">Reference proteome</keyword>
<organism evidence="1 2">
    <name type="scientific">Racocetra fulgida</name>
    <dbReference type="NCBI Taxonomy" id="60492"/>
    <lineage>
        <taxon>Eukaryota</taxon>
        <taxon>Fungi</taxon>
        <taxon>Fungi incertae sedis</taxon>
        <taxon>Mucoromycota</taxon>
        <taxon>Glomeromycotina</taxon>
        <taxon>Glomeromycetes</taxon>
        <taxon>Diversisporales</taxon>
        <taxon>Gigasporaceae</taxon>
        <taxon>Racocetra</taxon>
    </lineage>
</organism>
<dbReference type="Proteomes" id="UP000789396">
    <property type="component" value="Unassembled WGS sequence"/>
</dbReference>